<organism evidence="1 2">
    <name type="scientific">Marihabitans asiaticum</name>
    <dbReference type="NCBI Taxonomy" id="415218"/>
    <lineage>
        <taxon>Bacteria</taxon>
        <taxon>Bacillati</taxon>
        <taxon>Actinomycetota</taxon>
        <taxon>Actinomycetes</taxon>
        <taxon>Micrococcales</taxon>
        <taxon>Intrasporangiaceae</taxon>
        <taxon>Marihabitans</taxon>
    </lineage>
</organism>
<reference evidence="1 2" key="1">
    <citation type="submission" date="2019-06" db="EMBL/GenBank/DDBJ databases">
        <title>Sequencing the genomes of 1000 actinobacteria strains.</title>
        <authorList>
            <person name="Klenk H.-P."/>
        </authorList>
    </citation>
    <scope>NUCLEOTIDE SEQUENCE [LARGE SCALE GENOMIC DNA]</scope>
    <source>
        <strain evidence="1 2">DSM 18935</strain>
    </source>
</reference>
<dbReference type="EMBL" id="VIUW01000002">
    <property type="protein sequence ID" value="TWD15978.1"/>
    <property type="molecule type" value="Genomic_DNA"/>
</dbReference>
<name>A0A560WEC6_9MICO</name>
<accession>A0A560WEC6</accession>
<dbReference type="InterPro" id="IPR034660">
    <property type="entry name" value="DinB/YfiT-like"/>
</dbReference>
<protein>
    <submittedName>
        <fullName evidence="1">Uncharacterized protein DUF664</fullName>
    </submittedName>
</protein>
<keyword evidence="2" id="KW-1185">Reference proteome</keyword>
<dbReference type="RefSeq" id="WP_144856971.1">
    <property type="nucleotide sequence ID" value="NZ_BAAAYT010000001.1"/>
</dbReference>
<dbReference type="Proteomes" id="UP000315628">
    <property type="component" value="Unassembled WGS sequence"/>
</dbReference>
<dbReference type="SUPFAM" id="SSF109854">
    <property type="entry name" value="DinB/YfiT-like putative metalloenzymes"/>
    <property type="match status" value="1"/>
</dbReference>
<gene>
    <name evidence="1" type="ORF">FB557_1519</name>
</gene>
<evidence type="ECO:0000313" key="2">
    <source>
        <dbReference type="Proteomes" id="UP000315628"/>
    </source>
</evidence>
<comment type="caution">
    <text evidence="1">The sequence shown here is derived from an EMBL/GenBank/DDBJ whole genome shotgun (WGS) entry which is preliminary data.</text>
</comment>
<dbReference type="Pfam" id="PF04978">
    <property type="entry name" value="MST"/>
    <property type="match status" value="1"/>
</dbReference>
<sequence>MTPETEELLIPLRTSRAALLLKLEGLSERDQRRPLTRTGTNLLGLVKHCAFVELGYFGDCFDRPSPVPYPWAQDESDIDDNLDMYAGEGESAADIVALARTAWAQADETFASTDLDATATVPWWPEDRRHPTLRRLIAHVSADVARHAGHADILREQLDGDVGLRPGMSNVPEHDEQWWADYRERLQRIADGC</sequence>
<evidence type="ECO:0000313" key="1">
    <source>
        <dbReference type="EMBL" id="TWD15978.1"/>
    </source>
</evidence>
<dbReference type="OrthoDB" id="4548523at2"/>
<dbReference type="Gene3D" id="1.20.120.450">
    <property type="entry name" value="dinb family like domain"/>
    <property type="match status" value="1"/>
</dbReference>
<dbReference type="AlphaFoldDB" id="A0A560WEC6"/>
<dbReference type="InterPro" id="IPR007061">
    <property type="entry name" value="MST-like"/>
</dbReference>
<proteinExistence type="predicted"/>